<keyword evidence="3" id="KW-1185">Reference proteome</keyword>
<dbReference type="PANTHER" id="PTHR26392:SF92">
    <property type="entry name" value="PROTEIN KINASE DOMAIN-CONTAINING PROTEIN"/>
    <property type="match status" value="1"/>
</dbReference>
<sequence length="232" mass="26527">MCCCCPLEDSVPELATSQQHTTAEGFRKLFRNSRRRHGETFTQFRNRLRYYSQNWFHMEGACERFENLADLVLREQLQNACDFHLGPIVEAKPSDLEQMFPNYDKIIKNYTEDLQTSQCVLLVAGEMGSGKSSLVNLLLGKQLMPTSDLRCTAAIVEISYGASPQAIAHYRDDSSGRAKTPILFKPDSLENLESFLKKLELVITARDEETDESPFEKVQLQWPLEMLEVSHL</sequence>
<dbReference type="Pfam" id="PF00350">
    <property type="entry name" value="Dynamin_N"/>
    <property type="match status" value="1"/>
</dbReference>
<dbReference type="OrthoDB" id="5981483at2759"/>
<comment type="caution">
    <text evidence="2">The sequence shown here is derived from an EMBL/GenBank/DDBJ whole genome shotgun (WGS) entry which is preliminary data.</text>
</comment>
<protein>
    <recommendedName>
        <fullName evidence="1">Dynamin N-terminal domain-containing protein</fullName>
    </recommendedName>
</protein>
<evidence type="ECO:0000313" key="3">
    <source>
        <dbReference type="Proteomes" id="UP000678393"/>
    </source>
</evidence>
<dbReference type="SUPFAM" id="SSF47353">
    <property type="entry name" value="Retrovirus capsid dimerization domain-like"/>
    <property type="match status" value="1"/>
</dbReference>
<name>A0A8S3YTG0_9EUPU</name>
<dbReference type="EMBL" id="CAJHNH020000863">
    <property type="protein sequence ID" value="CAG5120243.1"/>
    <property type="molecule type" value="Genomic_DNA"/>
</dbReference>
<accession>A0A8S3YTG0</accession>
<dbReference type="InterPro" id="IPR045063">
    <property type="entry name" value="Dynamin_N"/>
</dbReference>
<dbReference type="InterPro" id="IPR038269">
    <property type="entry name" value="SCAN_sf"/>
</dbReference>
<gene>
    <name evidence="2" type="ORF">CUNI_LOCUS5801</name>
</gene>
<evidence type="ECO:0000259" key="1">
    <source>
        <dbReference type="Pfam" id="PF00350"/>
    </source>
</evidence>
<proteinExistence type="predicted"/>
<dbReference type="Gene3D" id="3.40.50.300">
    <property type="entry name" value="P-loop containing nucleotide triphosphate hydrolases"/>
    <property type="match status" value="1"/>
</dbReference>
<dbReference type="SUPFAM" id="SSF52540">
    <property type="entry name" value="P-loop containing nucleoside triphosphate hydrolases"/>
    <property type="match status" value="1"/>
</dbReference>
<organism evidence="2 3">
    <name type="scientific">Candidula unifasciata</name>
    <dbReference type="NCBI Taxonomy" id="100452"/>
    <lineage>
        <taxon>Eukaryota</taxon>
        <taxon>Metazoa</taxon>
        <taxon>Spiralia</taxon>
        <taxon>Lophotrochozoa</taxon>
        <taxon>Mollusca</taxon>
        <taxon>Gastropoda</taxon>
        <taxon>Heterobranchia</taxon>
        <taxon>Euthyneura</taxon>
        <taxon>Panpulmonata</taxon>
        <taxon>Eupulmonata</taxon>
        <taxon>Stylommatophora</taxon>
        <taxon>Helicina</taxon>
        <taxon>Helicoidea</taxon>
        <taxon>Geomitridae</taxon>
        <taxon>Candidula</taxon>
    </lineage>
</organism>
<dbReference type="Proteomes" id="UP000678393">
    <property type="component" value="Unassembled WGS sequence"/>
</dbReference>
<dbReference type="Gene3D" id="1.10.4020.10">
    <property type="entry name" value="DNA breaking-rejoining enzymes"/>
    <property type="match status" value="1"/>
</dbReference>
<dbReference type="PANTHER" id="PTHR26392">
    <property type="entry name" value="MITOGEN-ACTIVATED PROTEIN KINASE KINASE KINASE 7-RELATED"/>
    <property type="match status" value="1"/>
</dbReference>
<reference evidence="2" key="1">
    <citation type="submission" date="2021-04" db="EMBL/GenBank/DDBJ databases">
        <authorList>
            <consortium name="Molecular Ecology Group"/>
        </authorList>
    </citation>
    <scope>NUCLEOTIDE SEQUENCE</scope>
</reference>
<dbReference type="InterPro" id="IPR027417">
    <property type="entry name" value="P-loop_NTPase"/>
</dbReference>
<dbReference type="AlphaFoldDB" id="A0A8S3YTG0"/>
<evidence type="ECO:0000313" key="2">
    <source>
        <dbReference type="EMBL" id="CAG5120243.1"/>
    </source>
</evidence>
<feature type="domain" description="Dynamin N-terminal" evidence="1">
    <location>
        <begin position="122"/>
        <end position="183"/>
    </location>
</feature>